<gene>
    <name evidence="1" type="ORF">SAMN04488505_104223</name>
</gene>
<dbReference type="Proteomes" id="UP000198984">
    <property type="component" value="Unassembled WGS sequence"/>
</dbReference>
<dbReference type="STRING" id="573321.SAMN04488505_104223"/>
<accession>A0A1H7XWC5</accession>
<dbReference type="OrthoDB" id="881402at2"/>
<proteinExistence type="predicted"/>
<reference evidence="1 2" key="1">
    <citation type="submission" date="2016-10" db="EMBL/GenBank/DDBJ databases">
        <authorList>
            <person name="de Groot N.N."/>
        </authorList>
    </citation>
    <scope>NUCLEOTIDE SEQUENCE [LARGE SCALE GENOMIC DNA]</scope>
    <source>
        <strain evidence="1 2">DSM 21039</strain>
    </source>
</reference>
<keyword evidence="2" id="KW-1185">Reference proteome</keyword>
<name>A0A1H7XWC5_9BACT</name>
<protein>
    <recommendedName>
        <fullName evidence="3">Immunity protein Imm1</fullName>
    </recommendedName>
</protein>
<organism evidence="1 2">
    <name type="scientific">Chitinophaga rupis</name>
    <dbReference type="NCBI Taxonomy" id="573321"/>
    <lineage>
        <taxon>Bacteria</taxon>
        <taxon>Pseudomonadati</taxon>
        <taxon>Bacteroidota</taxon>
        <taxon>Chitinophagia</taxon>
        <taxon>Chitinophagales</taxon>
        <taxon>Chitinophagaceae</taxon>
        <taxon>Chitinophaga</taxon>
    </lineage>
</organism>
<sequence length="144" mass="16259">MPITRCSLQKQQSLEAVYSALVNDANSPVWAEIGYTMLAFLELINKTFPGTPLWGLTSHDRLVLLTNDDAYSTWWVIISCLGQKEIYFEYLMPSEKAPWPGATVRGSAASLEEAKRYLIIAMKESGGWPNNPELETQWQEVMAQ</sequence>
<evidence type="ECO:0000313" key="2">
    <source>
        <dbReference type="Proteomes" id="UP000198984"/>
    </source>
</evidence>
<dbReference type="RefSeq" id="WP_089914894.1">
    <property type="nucleotide sequence ID" value="NZ_FOBB01000004.1"/>
</dbReference>
<evidence type="ECO:0008006" key="3">
    <source>
        <dbReference type="Google" id="ProtNLM"/>
    </source>
</evidence>
<evidence type="ECO:0000313" key="1">
    <source>
        <dbReference type="EMBL" id="SEM38110.1"/>
    </source>
</evidence>
<dbReference type="EMBL" id="FOBB01000004">
    <property type="protein sequence ID" value="SEM38110.1"/>
    <property type="molecule type" value="Genomic_DNA"/>
</dbReference>
<dbReference type="AlphaFoldDB" id="A0A1H7XWC5"/>